<evidence type="ECO:0000256" key="10">
    <source>
        <dbReference type="ARBA" id="ARBA00023136"/>
    </source>
</evidence>
<keyword evidence="7 13" id="KW-0418">Kinase</keyword>
<dbReference type="Gene3D" id="1.10.287.130">
    <property type="match status" value="1"/>
</dbReference>
<dbReference type="InterPro" id="IPR036097">
    <property type="entry name" value="HisK_dim/P_sf"/>
</dbReference>
<organism evidence="13 14">
    <name type="scientific">Caldalkalibacillus uzonensis</name>
    <dbReference type="NCBI Taxonomy" id="353224"/>
    <lineage>
        <taxon>Bacteria</taxon>
        <taxon>Bacillati</taxon>
        <taxon>Bacillota</taxon>
        <taxon>Bacilli</taxon>
        <taxon>Bacillales</taxon>
        <taxon>Bacillaceae</taxon>
        <taxon>Caldalkalibacillus</taxon>
    </lineage>
</organism>
<dbReference type="RefSeq" id="WP_307335289.1">
    <property type="nucleotide sequence ID" value="NZ_JAUSUQ010000002.1"/>
</dbReference>
<gene>
    <name evidence="13" type="ORF">J2S00_000627</name>
</gene>
<evidence type="ECO:0000256" key="9">
    <source>
        <dbReference type="ARBA" id="ARBA00023012"/>
    </source>
</evidence>
<feature type="domain" description="Histidine kinase" evidence="12">
    <location>
        <begin position="242"/>
        <end position="461"/>
    </location>
</feature>
<reference evidence="13 14" key="1">
    <citation type="submission" date="2023-07" db="EMBL/GenBank/DDBJ databases">
        <title>Genomic Encyclopedia of Type Strains, Phase IV (KMG-IV): sequencing the most valuable type-strain genomes for metagenomic binning, comparative biology and taxonomic classification.</title>
        <authorList>
            <person name="Goeker M."/>
        </authorList>
    </citation>
    <scope>NUCLEOTIDE SEQUENCE [LARGE SCALE GENOMIC DNA]</scope>
    <source>
        <strain evidence="13 14">DSM 17740</strain>
    </source>
</reference>
<evidence type="ECO:0000256" key="1">
    <source>
        <dbReference type="ARBA" id="ARBA00000085"/>
    </source>
</evidence>
<dbReference type="CDD" id="cd00082">
    <property type="entry name" value="HisKA"/>
    <property type="match status" value="1"/>
</dbReference>
<dbReference type="SUPFAM" id="SSF55785">
    <property type="entry name" value="PYP-like sensor domain (PAS domain)"/>
    <property type="match status" value="1"/>
</dbReference>
<proteinExistence type="predicted"/>
<dbReference type="Proteomes" id="UP001232445">
    <property type="component" value="Unassembled WGS sequence"/>
</dbReference>
<evidence type="ECO:0000313" key="13">
    <source>
        <dbReference type="EMBL" id="MDQ0337844.1"/>
    </source>
</evidence>
<evidence type="ECO:0000256" key="6">
    <source>
        <dbReference type="ARBA" id="ARBA00022741"/>
    </source>
</evidence>
<keyword evidence="10 11" id="KW-0472">Membrane</keyword>
<dbReference type="Gene3D" id="3.30.450.20">
    <property type="entry name" value="PAS domain"/>
    <property type="match status" value="1"/>
</dbReference>
<evidence type="ECO:0000256" key="11">
    <source>
        <dbReference type="SAM" id="Phobius"/>
    </source>
</evidence>
<dbReference type="InterPro" id="IPR003661">
    <property type="entry name" value="HisK_dim/P_dom"/>
</dbReference>
<dbReference type="PANTHER" id="PTHR45453:SF1">
    <property type="entry name" value="PHOSPHATE REGULON SENSOR PROTEIN PHOR"/>
    <property type="match status" value="1"/>
</dbReference>
<evidence type="ECO:0000256" key="2">
    <source>
        <dbReference type="ARBA" id="ARBA00004370"/>
    </source>
</evidence>
<dbReference type="CDD" id="cd16922">
    <property type="entry name" value="HATPase_EvgS-ArcB-TorS-like"/>
    <property type="match status" value="1"/>
</dbReference>
<dbReference type="PANTHER" id="PTHR45453">
    <property type="entry name" value="PHOSPHATE REGULON SENSOR PROTEIN PHOR"/>
    <property type="match status" value="1"/>
</dbReference>
<keyword evidence="6" id="KW-0547">Nucleotide-binding</keyword>
<keyword evidence="9" id="KW-0902">Two-component regulatory system</keyword>
<keyword evidence="14" id="KW-1185">Reference proteome</keyword>
<feature type="transmembrane region" description="Helical" evidence="11">
    <location>
        <begin position="40"/>
        <end position="59"/>
    </location>
</feature>
<sequence length="471" mass="54557">MNRWFVRFVFPILGMTGLIMFIFGYFLYQLPQLTSNMATLAMGLSVIYLLMALWIVTYLRRHLKPVHDIRAMVKDLSNGHYWRRIYPPIASGMVKELAVYANRLAEQLQAVTEHQHVHADRLQAIIKHMASGLLFINEKGRIVLTNNKLLELLKWNDHHHQELYYESPLPEPVIEMIQNTFTFEKEQQQEVTIEVGIRRIDLNVLVAPVLDLEGHNKGIVIVFHDITQLKKLERVRQDFVANVSHELKTPITSIKGFSETLLDGAMYREEHLKQFLSIISQEAERLHRLVEDLLQLSQIEQRQFELNWQKVNLAEVMNNSLRVIEAKAEAKEIKLEYTPPVESTFVEADPDRLQQIVINLLSNAIQYTPEKGEVRLSIDPWAEKGYRICVSDTGIGIHKEEITRIFERFYRVDRARSRASGGTGLGLAIVKHLVEAHQGEITVESEPGKGSTFCVYLHRQRNKQDNKQKNR</sequence>
<dbReference type="Pfam" id="PF02518">
    <property type="entry name" value="HATPase_c"/>
    <property type="match status" value="1"/>
</dbReference>
<evidence type="ECO:0000256" key="3">
    <source>
        <dbReference type="ARBA" id="ARBA00012438"/>
    </source>
</evidence>
<dbReference type="NCBIfam" id="NF046044">
    <property type="entry name" value="PnpS"/>
    <property type="match status" value="1"/>
</dbReference>
<dbReference type="NCBIfam" id="TIGR00229">
    <property type="entry name" value="sensory_box"/>
    <property type="match status" value="1"/>
</dbReference>
<dbReference type="SMART" id="SM00388">
    <property type="entry name" value="HisKA"/>
    <property type="match status" value="1"/>
</dbReference>
<accession>A0ABU0CN62</accession>
<dbReference type="InterPro" id="IPR036890">
    <property type="entry name" value="HATPase_C_sf"/>
</dbReference>
<dbReference type="Gene3D" id="3.30.565.10">
    <property type="entry name" value="Histidine kinase-like ATPase, C-terminal domain"/>
    <property type="match status" value="1"/>
</dbReference>
<comment type="catalytic activity">
    <reaction evidence="1">
        <text>ATP + protein L-histidine = ADP + protein N-phospho-L-histidine.</text>
        <dbReference type="EC" id="2.7.13.3"/>
    </reaction>
</comment>
<keyword evidence="11" id="KW-0812">Transmembrane</keyword>
<dbReference type="GO" id="GO:0004673">
    <property type="term" value="F:protein histidine kinase activity"/>
    <property type="evidence" value="ECO:0007669"/>
    <property type="project" value="UniProtKB-EC"/>
</dbReference>
<dbReference type="PROSITE" id="PS50109">
    <property type="entry name" value="HIS_KIN"/>
    <property type="match status" value="1"/>
</dbReference>
<name>A0ABU0CN62_9BACI</name>
<evidence type="ECO:0000256" key="4">
    <source>
        <dbReference type="ARBA" id="ARBA00022553"/>
    </source>
</evidence>
<dbReference type="InterPro" id="IPR035965">
    <property type="entry name" value="PAS-like_dom_sf"/>
</dbReference>
<dbReference type="InterPro" id="IPR050351">
    <property type="entry name" value="BphY/WalK/GraS-like"/>
</dbReference>
<keyword evidence="8" id="KW-0067">ATP-binding</keyword>
<evidence type="ECO:0000313" key="14">
    <source>
        <dbReference type="Proteomes" id="UP001232445"/>
    </source>
</evidence>
<dbReference type="InterPro" id="IPR004358">
    <property type="entry name" value="Sig_transdc_His_kin-like_C"/>
</dbReference>
<dbReference type="PRINTS" id="PR00344">
    <property type="entry name" value="BCTRLSENSOR"/>
</dbReference>
<dbReference type="EMBL" id="JAUSUQ010000002">
    <property type="protein sequence ID" value="MDQ0337844.1"/>
    <property type="molecule type" value="Genomic_DNA"/>
</dbReference>
<dbReference type="SMART" id="SM00387">
    <property type="entry name" value="HATPase_c"/>
    <property type="match status" value="1"/>
</dbReference>
<feature type="transmembrane region" description="Helical" evidence="11">
    <location>
        <begin position="7"/>
        <end position="28"/>
    </location>
</feature>
<keyword evidence="5 13" id="KW-0808">Transferase</keyword>
<evidence type="ECO:0000259" key="12">
    <source>
        <dbReference type="PROSITE" id="PS50109"/>
    </source>
</evidence>
<evidence type="ECO:0000256" key="5">
    <source>
        <dbReference type="ARBA" id="ARBA00022679"/>
    </source>
</evidence>
<protein>
    <recommendedName>
        <fullName evidence="3">histidine kinase</fullName>
        <ecNumber evidence="3">2.7.13.3</ecNumber>
    </recommendedName>
</protein>
<dbReference type="SUPFAM" id="SSF55874">
    <property type="entry name" value="ATPase domain of HSP90 chaperone/DNA topoisomerase II/histidine kinase"/>
    <property type="match status" value="1"/>
</dbReference>
<dbReference type="InterPro" id="IPR013767">
    <property type="entry name" value="PAS_fold"/>
</dbReference>
<keyword evidence="11" id="KW-1133">Transmembrane helix</keyword>
<comment type="subcellular location">
    <subcellularLocation>
        <location evidence="2">Membrane</location>
    </subcellularLocation>
</comment>
<dbReference type="InterPro" id="IPR000014">
    <property type="entry name" value="PAS"/>
</dbReference>
<dbReference type="SUPFAM" id="SSF47384">
    <property type="entry name" value="Homodimeric domain of signal transducing histidine kinase"/>
    <property type="match status" value="1"/>
</dbReference>
<dbReference type="Pfam" id="PF00512">
    <property type="entry name" value="HisKA"/>
    <property type="match status" value="1"/>
</dbReference>
<dbReference type="Pfam" id="PF00989">
    <property type="entry name" value="PAS"/>
    <property type="match status" value="1"/>
</dbReference>
<comment type="caution">
    <text evidence="13">The sequence shown here is derived from an EMBL/GenBank/DDBJ whole genome shotgun (WGS) entry which is preliminary data.</text>
</comment>
<evidence type="ECO:0000256" key="8">
    <source>
        <dbReference type="ARBA" id="ARBA00022840"/>
    </source>
</evidence>
<dbReference type="InterPro" id="IPR003594">
    <property type="entry name" value="HATPase_dom"/>
</dbReference>
<dbReference type="InterPro" id="IPR005467">
    <property type="entry name" value="His_kinase_dom"/>
</dbReference>
<evidence type="ECO:0000256" key="7">
    <source>
        <dbReference type="ARBA" id="ARBA00022777"/>
    </source>
</evidence>
<dbReference type="EC" id="2.7.13.3" evidence="3"/>
<keyword evidence="4" id="KW-0597">Phosphoprotein</keyword>